<evidence type="ECO:0000259" key="4">
    <source>
        <dbReference type="PROSITE" id="PS50405"/>
    </source>
</evidence>
<evidence type="ECO:0008006" key="7">
    <source>
        <dbReference type="Google" id="ProtNLM"/>
    </source>
</evidence>
<dbReference type="AlphaFoldDB" id="A0A507AD16"/>
<dbReference type="Gene3D" id="1.20.1050.10">
    <property type="match status" value="1"/>
</dbReference>
<dbReference type="Proteomes" id="UP000319257">
    <property type="component" value="Unassembled WGS sequence"/>
</dbReference>
<dbReference type="RefSeq" id="XP_030988506.1">
    <property type="nucleotide sequence ID" value="XM_031136465.1"/>
</dbReference>
<name>A0A507AD16_9PEZI</name>
<proteinExistence type="inferred from homology"/>
<dbReference type="PROSITE" id="PS50405">
    <property type="entry name" value="GST_CTER"/>
    <property type="match status" value="1"/>
</dbReference>
<evidence type="ECO:0000256" key="2">
    <source>
        <dbReference type="SAM" id="SignalP"/>
    </source>
</evidence>
<dbReference type="InterPro" id="IPR010987">
    <property type="entry name" value="Glutathione-S-Trfase_C-like"/>
</dbReference>
<dbReference type="PROSITE" id="PS50404">
    <property type="entry name" value="GST_NTER"/>
    <property type="match status" value="1"/>
</dbReference>
<dbReference type="InterPro" id="IPR004046">
    <property type="entry name" value="GST_C"/>
</dbReference>
<dbReference type="Pfam" id="PF00043">
    <property type="entry name" value="GST_C"/>
    <property type="match status" value="1"/>
</dbReference>
<dbReference type="InParanoid" id="A0A507AD16"/>
<keyword evidence="2" id="KW-0732">Signal</keyword>
<organism evidence="5 6">
    <name type="scientific">Thyridium curvatum</name>
    <dbReference type="NCBI Taxonomy" id="1093900"/>
    <lineage>
        <taxon>Eukaryota</taxon>
        <taxon>Fungi</taxon>
        <taxon>Dikarya</taxon>
        <taxon>Ascomycota</taxon>
        <taxon>Pezizomycotina</taxon>
        <taxon>Sordariomycetes</taxon>
        <taxon>Sordariomycetidae</taxon>
        <taxon>Thyridiales</taxon>
        <taxon>Thyridiaceae</taxon>
        <taxon>Thyridium</taxon>
    </lineage>
</organism>
<feature type="domain" description="GST C-terminal" evidence="4">
    <location>
        <begin position="172"/>
        <end position="293"/>
    </location>
</feature>
<dbReference type="CDD" id="cd03046">
    <property type="entry name" value="GST_N_GTT1_like"/>
    <property type="match status" value="1"/>
</dbReference>
<gene>
    <name evidence="5" type="ORF">E0L32_002291</name>
</gene>
<dbReference type="PANTHER" id="PTHR44051:SF9">
    <property type="entry name" value="GLUTATHIONE S-TRANSFERASE 1"/>
    <property type="match status" value="1"/>
</dbReference>
<evidence type="ECO:0000256" key="1">
    <source>
        <dbReference type="ARBA" id="ARBA00007409"/>
    </source>
</evidence>
<dbReference type="EMBL" id="SKBQ01000009">
    <property type="protein sequence ID" value="TPX06795.1"/>
    <property type="molecule type" value="Genomic_DNA"/>
</dbReference>
<dbReference type="SFLD" id="SFLDS00019">
    <property type="entry name" value="Glutathione_Transferase_(cytos"/>
    <property type="match status" value="1"/>
</dbReference>
<dbReference type="SUPFAM" id="SSF52833">
    <property type="entry name" value="Thioredoxin-like"/>
    <property type="match status" value="1"/>
</dbReference>
<dbReference type="PANTHER" id="PTHR44051">
    <property type="entry name" value="GLUTATHIONE S-TRANSFERASE-RELATED"/>
    <property type="match status" value="1"/>
</dbReference>
<evidence type="ECO:0000259" key="3">
    <source>
        <dbReference type="PROSITE" id="PS50404"/>
    </source>
</evidence>
<dbReference type="Pfam" id="PF13409">
    <property type="entry name" value="GST_N_2"/>
    <property type="match status" value="1"/>
</dbReference>
<dbReference type="GeneID" id="41969738"/>
<dbReference type="Gene3D" id="3.40.30.10">
    <property type="entry name" value="Glutaredoxin"/>
    <property type="match status" value="1"/>
</dbReference>
<dbReference type="InterPro" id="IPR004045">
    <property type="entry name" value="Glutathione_S-Trfase_N"/>
</dbReference>
<dbReference type="InterPro" id="IPR036249">
    <property type="entry name" value="Thioredoxin-like_sf"/>
</dbReference>
<dbReference type="OrthoDB" id="2309723at2759"/>
<feature type="signal peptide" evidence="2">
    <location>
        <begin position="1"/>
        <end position="25"/>
    </location>
</feature>
<evidence type="ECO:0000313" key="6">
    <source>
        <dbReference type="Proteomes" id="UP000319257"/>
    </source>
</evidence>
<feature type="chain" id="PRO_5021507631" description="Glutathione S-transferase" evidence="2">
    <location>
        <begin position="26"/>
        <end position="308"/>
    </location>
</feature>
<dbReference type="InterPro" id="IPR036282">
    <property type="entry name" value="Glutathione-S-Trfase_C_sf"/>
</dbReference>
<protein>
    <recommendedName>
        <fullName evidence="7">Glutathione S-transferase</fullName>
    </recommendedName>
</protein>
<dbReference type="SUPFAM" id="SSF47616">
    <property type="entry name" value="GST C-terminal domain-like"/>
    <property type="match status" value="1"/>
</dbReference>
<dbReference type="InterPro" id="IPR040079">
    <property type="entry name" value="Glutathione_S-Trfase"/>
</dbReference>
<reference evidence="5 6" key="1">
    <citation type="submission" date="2019-06" db="EMBL/GenBank/DDBJ databases">
        <title>Draft genome sequence of the filamentous fungus Phialemoniopsis curvata isolated from diesel fuel.</title>
        <authorList>
            <person name="Varaljay V.A."/>
            <person name="Lyon W.J."/>
            <person name="Crouch A.L."/>
            <person name="Drake C.E."/>
            <person name="Hollomon J.M."/>
            <person name="Nadeau L.J."/>
            <person name="Nunn H.S."/>
            <person name="Stevenson B.S."/>
            <person name="Bojanowski C.L."/>
            <person name="Crookes-Goodson W.J."/>
        </authorList>
    </citation>
    <scope>NUCLEOTIDE SEQUENCE [LARGE SCALE GENOMIC DNA]</scope>
    <source>
        <strain evidence="5 6">D216</strain>
    </source>
</reference>
<sequence>MVPASSENRLMSICLLASFPVLNLAGPTSRLLWPSWFQCVRSDLNSSNAGLESSILTSGHPGRDATLLTDSPHSISNPASESATAAMTILIHHLHVSQSERIPWLCEELGLPYDLKLYSRAPLLAPPEYKALHPAGSAPTIQDGDLTMAESGAIVTYLCHKHAGGRLFLGPADPEYPHFLYWFHWVNGTFTPALARAMGLASSGQTGPMADMTRARVAGGLAAMDARLRDNEYLGGKEFSAADIMAVFPVTTMRYFYSLDLSPYENILRWLKTVSQREAYQRAMKKCEPDMELCLGAEPPELFAAMRR</sequence>
<evidence type="ECO:0000313" key="5">
    <source>
        <dbReference type="EMBL" id="TPX06795.1"/>
    </source>
</evidence>
<keyword evidence="6" id="KW-1185">Reference proteome</keyword>
<comment type="caution">
    <text evidence="5">The sequence shown here is derived from an EMBL/GenBank/DDBJ whole genome shotgun (WGS) entry which is preliminary data.</text>
</comment>
<dbReference type="SFLD" id="SFLDG00358">
    <property type="entry name" value="Main_(cytGST)"/>
    <property type="match status" value="1"/>
</dbReference>
<dbReference type="SFLD" id="SFLDG01150">
    <property type="entry name" value="Main.1:_Beta-like"/>
    <property type="match status" value="1"/>
</dbReference>
<dbReference type="STRING" id="1093900.A0A507AD16"/>
<comment type="similarity">
    <text evidence="1">Belongs to the GST superfamily.</text>
</comment>
<accession>A0A507AD16</accession>
<feature type="domain" description="GST N-terminal" evidence="3">
    <location>
        <begin position="86"/>
        <end position="166"/>
    </location>
</feature>